<feature type="transmembrane region" description="Helical" evidence="11">
    <location>
        <begin position="199"/>
        <end position="221"/>
    </location>
</feature>
<keyword evidence="6" id="KW-0378">Hydrolase</keyword>
<evidence type="ECO:0000256" key="9">
    <source>
        <dbReference type="ARBA" id="ARBA00023049"/>
    </source>
</evidence>
<dbReference type="InterPro" id="IPR050083">
    <property type="entry name" value="HtpX_protease"/>
</dbReference>
<feature type="transmembrane region" description="Helical" evidence="11">
    <location>
        <begin position="18"/>
        <end position="40"/>
    </location>
</feature>
<gene>
    <name evidence="13" type="ORF">GCM10009850_118860</name>
</gene>
<keyword evidence="5" id="KW-0479">Metal-binding</keyword>
<feature type="transmembrane region" description="Helical" evidence="11">
    <location>
        <begin position="640"/>
        <end position="664"/>
    </location>
</feature>
<feature type="transmembrane region" description="Helical" evidence="11">
    <location>
        <begin position="692"/>
        <end position="710"/>
    </location>
</feature>
<dbReference type="Gene3D" id="3.30.2010.10">
    <property type="entry name" value="Metalloproteases ('zincins'), catalytic domain"/>
    <property type="match status" value="1"/>
</dbReference>
<evidence type="ECO:0000256" key="3">
    <source>
        <dbReference type="ARBA" id="ARBA00022670"/>
    </source>
</evidence>
<dbReference type="PANTHER" id="PTHR43221">
    <property type="entry name" value="PROTEASE HTPX"/>
    <property type="match status" value="1"/>
</dbReference>
<keyword evidence="2" id="KW-1003">Cell membrane</keyword>
<keyword evidence="3" id="KW-0645">Protease</keyword>
<dbReference type="Pfam" id="PF01435">
    <property type="entry name" value="Peptidase_M48"/>
    <property type="match status" value="1"/>
</dbReference>
<dbReference type="CDD" id="cd07329">
    <property type="entry name" value="M56_like"/>
    <property type="match status" value="1"/>
</dbReference>
<evidence type="ECO:0000313" key="13">
    <source>
        <dbReference type="EMBL" id="GAA2216417.1"/>
    </source>
</evidence>
<feature type="transmembrane region" description="Helical" evidence="11">
    <location>
        <begin position="543"/>
        <end position="559"/>
    </location>
</feature>
<feature type="domain" description="Peptidase M48" evidence="12">
    <location>
        <begin position="121"/>
        <end position="304"/>
    </location>
</feature>
<feature type="transmembrane region" description="Helical" evidence="11">
    <location>
        <begin position="348"/>
        <end position="367"/>
    </location>
</feature>
<evidence type="ECO:0000256" key="4">
    <source>
        <dbReference type="ARBA" id="ARBA00022692"/>
    </source>
</evidence>
<feature type="transmembrane region" description="Helical" evidence="11">
    <location>
        <begin position="227"/>
        <end position="245"/>
    </location>
</feature>
<comment type="cofactor">
    <cofactor evidence="1">
        <name>Zn(2+)</name>
        <dbReference type="ChEBI" id="CHEBI:29105"/>
    </cofactor>
</comment>
<evidence type="ECO:0000256" key="8">
    <source>
        <dbReference type="ARBA" id="ARBA00022989"/>
    </source>
</evidence>
<reference evidence="13 14" key="1">
    <citation type="journal article" date="2019" name="Int. J. Syst. Evol. Microbiol.">
        <title>The Global Catalogue of Microorganisms (GCM) 10K type strain sequencing project: providing services to taxonomists for standard genome sequencing and annotation.</title>
        <authorList>
            <consortium name="The Broad Institute Genomics Platform"/>
            <consortium name="The Broad Institute Genome Sequencing Center for Infectious Disease"/>
            <person name="Wu L."/>
            <person name="Ma J."/>
        </authorList>
    </citation>
    <scope>NUCLEOTIDE SEQUENCE [LARGE SCALE GENOMIC DNA]</scope>
    <source>
        <strain evidence="13 14">JCM 16114</strain>
    </source>
</reference>
<dbReference type="EMBL" id="BAAAQX010000069">
    <property type="protein sequence ID" value="GAA2216417.1"/>
    <property type="molecule type" value="Genomic_DNA"/>
</dbReference>
<feature type="transmembrane region" description="Helical" evidence="11">
    <location>
        <begin position="388"/>
        <end position="411"/>
    </location>
</feature>
<keyword evidence="10 11" id="KW-0472">Membrane</keyword>
<dbReference type="PANTHER" id="PTHR43221:SF2">
    <property type="entry name" value="PROTEASE HTPX HOMOLOG"/>
    <property type="match status" value="1"/>
</dbReference>
<dbReference type="RefSeq" id="WP_344496000.1">
    <property type="nucleotide sequence ID" value="NZ_BAAAQX010000069.1"/>
</dbReference>
<feature type="transmembrane region" description="Helical" evidence="11">
    <location>
        <begin position="469"/>
        <end position="490"/>
    </location>
</feature>
<evidence type="ECO:0000256" key="1">
    <source>
        <dbReference type="ARBA" id="ARBA00001947"/>
    </source>
</evidence>
<evidence type="ECO:0000256" key="7">
    <source>
        <dbReference type="ARBA" id="ARBA00022833"/>
    </source>
</evidence>
<comment type="caution">
    <text evidence="13">The sequence shown here is derived from an EMBL/GenBank/DDBJ whole genome shotgun (WGS) entry which is preliminary data.</text>
</comment>
<dbReference type="Proteomes" id="UP001499843">
    <property type="component" value="Unassembled WGS sequence"/>
</dbReference>
<evidence type="ECO:0000256" key="10">
    <source>
        <dbReference type="ARBA" id="ARBA00023136"/>
    </source>
</evidence>
<feature type="transmembrane region" description="Helical" evidence="11">
    <location>
        <begin position="571"/>
        <end position="590"/>
    </location>
</feature>
<feature type="transmembrane region" description="Helical" evidence="11">
    <location>
        <begin position="84"/>
        <end position="104"/>
    </location>
</feature>
<feature type="transmembrane region" description="Helical" evidence="11">
    <location>
        <begin position="316"/>
        <end position="336"/>
    </location>
</feature>
<feature type="transmembrane region" description="Helical" evidence="11">
    <location>
        <begin position="431"/>
        <end position="457"/>
    </location>
</feature>
<evidence type="ECO:0000256" key="6">
    <source>
        <dbReference type="ARBA" id="ARBA00022801"/>
    </source>
</evidence>
<organism evidence="13 14">
    <name type="scientific">Nonomuraea monospora</name>
    <dbReference type="NCBI Taxonomy" id="568818"/>
    <lineage>
        <taxon>Bacteria</taxon>
        <taxon>Bacillati</taxon>
        <taxon>Actinomycetota</taxon>
        <taxon>Actinomycetes</taxon>
        <taxon>Streptosporangiales</taxon>
        <taxon>Streptosporangiaceae</taxon>
        <taxon>Nonomuraea</taxon>
    </lineage>
</organism>
<evidence type="ECO:0000313" key="14">
    <source>
        <dbReference type="Proteomes" id="UP001499843"/>
    </source>
</evidence>
<evidence type="ECO:0000259" key="12">
    <source>
        <dbReference type="Pfam" id="PF01435"/>
    </source>
</evidence>
<accession>A0ABN3D3K3</accession>
<sequence>MTARPDPFALPAQTTLRFLLLVAAALGSAVFAFNLVYLHFAPSEWPLFRSCAAAAARPAGLGRRLEEAATSLAECLSPAEPRKALWVAAGLAVMVVVTAAIYWMTPAWRIRRRRLAPLRDAPELAAELDALVARAGLPRPPTFLLSTRAGASGVAFGHVGRRYVQIDAGLLVRHRLDPQAFRAVLLHELAHLRNRDLDITYLTIGIWRAFLLVAVLPLLLILADEPAVLPGVAWRLACLMTLVFLTRNAVLRSRELYADLRADGWEGSRGAIRRVIARLPAQPAARRFFATHPAPQVRLATLDDAARLFRPGFWEAFSAGVVVTVTYENLVTLIWFVVGTSDPLTTRWLAAAAFTPLAAGVVGIALWRSAAYAAALGLRPHGTWIAGAGLGAGLVLGEPLSVAAAVTGSLTASGTPGADVADMRGVGAAGFGPAGAVAALCLVGVAVLMAGWIAATARAWYPSAGSRKAALFYVPLLMASATLLALWLGLRSLLVDARHLLPHLERLARDDFEAWGQHAWPGPWPMWLVVDHPLALDLSQRDLTAVGLIALWLIPLAAPRARPSATVAVPAGLAGAFLYAVALLTARAFLHHQLPESTRTRAEFLLLAEYWHVAAAWAAQVAVALPVAAHLAARRREHPVLLACMAAFVAGALMVVAELSIISFGGCVPEFSLAPGPCAWQFTAPFVRLETGRIVTGGAAVALAAALAGLGAGKVLGALRSWWAACAGPLVLLGRALAAGVVLIVLLSGGITATEHPGGSAGVEADGTAVLTSQAVTEVCALQRRLIADLDSLSPAGQRARLTDMLAPAILADDEELQSGVLAMFDGLDASDAAKWAEGLRTVNAACHIRLG</sequence>
<feature type="transmembrane region" description="Helical" evidence="11">
    <location>
        <begin position="610"/>
        <end position="633"/>
    </location>
</feature>
<feature type="transmembrane region" description="Helical" evidence="11">
    <location>
        <begin position="722"/>
        <end position="747"/>
    </location>
</feature>
<keyword evidence="8 11" id="KW-1133">Transmembrane helix</keyword>
<name>A0ABN3D3K3_9ACTN</name>
<dbReference type="InterPro" id="IPR001915">
    <property type="entry name" value="Peptidase_M48"/>
</dbReference>
<keyword evidence="7" id="KW-0862">Zinc</keyword>
<keyword evidence="14" id="KW-1185">Reference proteome</keyword>
<keyword evidence="9" id="KW-0482">Metalloprotease</keyword>
<keyword evidence="4 11" id="KW-0812">Transmembrane</keyword>
<proteinExistence type="predicted"/>
<evidence type="ECO:0000256" key="5">
    <source>
        <dbReference type="ARBA" id="ARBA00022723"/>
    </source>
</evidence>
<evidence type="ECO:0000256" key="2">
    <source>
        <dbReference type="ARBA" id="ARBA00022475"/>
    </source>
</evidence>
<protein>
    <recommendedName>
        <fullName evidence="12">Peptidase M48 domain-containing protein</fullName>
    </recommendedName>
</protein>
<evidence type="ECO:0000256" key="11">
    <source>
        <dbReference type="SAM" id="Phobius"/>
    </source>
</evidence>